<organism evidence="6 8">
    <name type="scientific">Cupriavidus necator (strain ATCC 17699 / DSM 428 / KCTC 22496 / NCIMB 10442 / H16 / Stanier 337)</name>
    <name type="common">Ralstonia eutropha</name>
    <dbReference type="NCBI Taxonomy" id="381666"/>
    <lineage>
        <taxon>Bacteria</taxon>
        <taxon>Pseudomonadati</taxon>
        <taxon>Pseudomonadota</taxon>
        <taxon>Betaproteobacteria</taxon>
        <taxon>Burkholderiales</taxon>
        <taxon>Burkholderiaceae</taxon>
        <taxon>Cupriavidus</taxon>
    </lineage>
</organism>
<dbReference type="Proteomes" id="UP000296079">
    <property type="component" value="Chromosome 2"/>
</dbReference>
<dbReference type="InterPro" id="IPR012337">
    <property type="entry name" value="RNaseH-like_sf"/>
</dbReference>
<dbReference type="EC" id="2.7.7.7" evidence="1"/>
<dbReference type="GO" id="GO:0045004">
    <property type="term" value="P:DNA replication proofreading"/>
    <property type="evidence" value="ECO:0007669"/>
    <property type="project" value="TreeGrafter"/>
</dbReference>
<dbReference type="AlphaFoldDB" id="Q0JYK3"/>
<dbReference type="InterPro" id="IPR013520">
    <property type="entry name" value="Ribonucl_H"/>
</dbReference>
<evidence type="ECO:0000313" key="9">
    <source>
        <dbReference type="Proteomes" id="UP000296079"/>
    </source>
</evidence>
<evidence type="ECO:0000259" key="5">
    <source>
        <dbReference type="SMART" id="SM00479"/>
    </source>
</evidence>
<dbReference type="GO" id="GO:0003887">
    <property type="term" value="F:DNA-directed DNA polymerase activity"/>
    <property type="evidence" value="ECO:0007669"/>
    <property type="project" value="UniProtKB-EC"/>
</dbReference>
<dbReference type="RefSeq" id="WP_011617835.1">
    <property type="nucleotide sequence ID" value="NC_008314.1"/>
</dbReference>
<name>Q0JYK3_CUPNH</name>
<gene>
    <name evidence="6" type="ordered locus">H16_B2389</name>
    <name evidence="7" type="ORF">E6A55_31240</name>
</gene>
<dbReference type="PANTHER" id="PTHR30231:SF41">
    <property type="entry name" value="DNA POLYMERASE III SUBUNIT EPSILON"/>
    <property type="match status" value="1"/>
</dbReference>
<evidence type="ECO:0000313" key="6">
    <source>
        <dbReference type="EMBL" id="CAJ97171.1"/>
    </source>
</evidence>
<dbReference type="SMART" id="SM00479">
    <property type="entry name" value="EXOIII"/>
    <property type="match status" value="1"/>
</dbReference>
<keyword evidence="6" id="KW-0540">Nuclease</keyword>
<comment type="function">
    <text evidence="2">DNA polymerase III is a complex, multichain enzyme responsible for most of the replicative synthesis in bacteria. The epsilon subunit contain the editing function and is a proofreading 3'-5' exonuclease.</text>
</comment>
<dbReference type="HOGENOM" id="CLU_047806_7_2_4"/>
<dbReference type="InterPro" id="IPR006054">
    <property type="entry name" value="DnaQ"/>
</dbReference>
<evidence type="ECO:0000313" key="7">
    <source>
        <dbReference type="EMBL" id="QCC04941.1"/>
    </source>
</evidence>
<keyword evidence="8" id="KW-1185">Reference proteome</keyword>
<proteinExistence type="predicted"/>
<keyword evidence="6" id="KW-0378">Hydrolase</keyword>
<feature type="domain" description="Exonuclease" evidence="5">
    <location>
        <begin position="51"/>
        <end position="218"/>
    </location>
</feature>
<dbReference type="GO" id="GO:0008408">
    <property type="term" value="F:3'-5' exonuclease activity"/>
    <property type="evidence" value="ECO:0007669"/>
    <property type="project" value="TreeGrafter"/>
</dbReference>
<keyword evidence="6" id="KW-0269">Exonuclease</keyword>
<sequence>MELIIFLGLIGLIAVLIYKLTKDSSDPVPSTSFSTSSRLVASNPLAHLPERFVVFDIETTGLDSERHEILEIGAIRVNRNSNNHDTFQVLVKPSRKVPKKITELTGITPEMIEAEGVSLESAVQDFAKFAGNLRLVSFNAEFDMAFISKAAGKSSITFANPVSCALKMSRRAWPDRKSYRLAEIAKDGNLDTSDMHRALGDCQRAAIVYCAAASRLGTVE</sequence>
<dbReference type="KEGG" id="reh:H16_B2389"/>
<evidence type="ECO:0000256" key="1">
    <source>
        <dbReference type="ARBA" id="ARBA00012417"/>
    </source>
</evidence>
<dbReference type="EMBL" id="AM260480">
    <property type="protein sequence ID" value="CAJ97171.1"/>
    <property type="molecule type" value="Genomic_DNA"/>
</dbReference>
<dbReference type="CDD" id="cd06127">
    <property type="entry name" value="DEDDh"/>
    <property type="match status" value="1"/>
</dbReference>
<dbReference type="GO" id="GO:0005829">
    <property type="term" value="C:cytosol"/>
    <property type="evidence" value="ECO:0007669"/>
    <property type="project" value="TreeGrafter"/>
</dbReference>
<dbReference type="InterPro" id="IPR036397">
    <property type="entry name" value="RNaseH_sf"/>
</dbReference>
<evidence type="ECO:0000256" key="4">
    <source>
        <dbReference type="ARBA" id="ARBA00049244"/>
    </source>
</evidence>
<evidence type="ECO:0000256" key="3">
    <source>
        <dbReference type="ARBA" id="ARBA00026073"/>
    </source>
</evidence>
<dbReference type="Proteomes" id="UP000008210">
    <property type="component" value="Chromosome 2"/>
</dbReference>
<dbReference type="FunFam" id="3.30.420.10:FF:000045">
    <property type="entry name" value="3'-5' exonuclease DinG"/>
    <property type="match status" value="1"/>
</dbReference>
<dbReference type="EMBL" id="CP039288">
    <property type="protein sequence ID" value="QCC04941.1"/>
    <property type="molecule type" value="Genomic_DNA"/>
</dbReference>
<reference evidence="6 8" key="1">
    <citation type="journal article" date="2006" name="Nat. Biotechnol.">
        <title>Genome sequence of the bioplastic-producing 'Knallgas' bacterium Ralstonia eutropha H16.</title>
        <authorList>
            <person name="Pohlmann A."/>
            <person name="Fricke W.F."/>
            <person name="Reinecke F."/>
            <person name="Kusian B."/>
            <person name="Liesegang H."/>
            <person name="Cramm R."/>
            <person name="Eitinger T."/>
            <person name="Ewering C."/>
            <person name="Potter M."/>
            <person name="Schwartz E."/>
            <person name="Strittmatter A."/>
            <person name="Voss I."/>
            <person name="Gottschalk G."/>
            <person name="Steinbuechel A."/>
            <person name="Friedrich B."/>
            <person name="Bowien B."/>
        </authorList>
    </citation>
    <scope>NUCLEOTIDE SEQUENCE [LARGE SCALE GENOMIC DNA]</scope>
    <source>
        <strain evidence="8">ATCC 17699 / DSM 428 / KCTC 22496 / NCIMB 10442 / H16 / Stanier 337</strain>
        <strain evidence="6">H16</strain>
    </source>
</reference>
<protein>
    <recommendedName>
        <fullName evidence="1">DNA-directed DNA polymerase</fullName>
        <ecNumber evidence="1">2.7.7.7</ecNumber>
    </recommendedName>
</protein>
<dbReference type="GO" id="GO:0003677">
    <property type="term" value="F:DNA binding"/>
    <property type="evidence" value="ECO:0007669"/>
    <property type="project" value="InterPro"/>
</dbReference>
<dbReference type="SUPFAM" id="SSF53098">
    <property type="entry name" value="Ribonuclease H-like"/>
    <property type="match status" value="1"/>
</dbReference>
<evidence type="ECO:0000313" key="8">
    <source>
        <dbReference type="Proteomes" id="UP000008210"/>
    </source>
</evidence>
<dbReference type="Pfam" id="PF00929">
    <property type="entry name" value="RNase_T"/>
    <property type="match status" value="1"/>
</dbReference>
<dbReference type="NCBIfam" id="TIGR00573">
    <property type="entry name" value="dnaq"/>
    <property type="match status" value="1"/>
</dbReference>
<dbReference type="STRING" id="381666.H16_B2389"/>
<reference evidence="7 9" key="2">
    <citation type="submission" date="2019-04" db="EMBL/GenBank/DDBJ databases">
        <title>Long-read de novo sequencing of Cupriavidus necator H16.</title>
        <authorList>
            <person name="Little G.T."/>
            <person name="Ehsaan M."/>
            <person name="Arenas-Lopez C."/>
            <person name="Jawed K."/>
            <person name="Winzer K."/>
            <person name="Kovacs K."/>
            <person name="Malys N."/>
            <person name="Minton N.P."/>
        </authorList>
    </citation>
    <scope>NUCLEOTIDE SEQUENCE [LARGE SCALE GENOMIC DNA]</scope>
    <source>
        <strain evidence="7 9">H16</strain>
    </source>
</reference>
<comment type="subunit">
    <text evidence="3">DNA polymerase III contains a core (composed of alpha, epsilon and theta chains) that associates with a tau subunit. This core dimerizes to form the POLIII' complex. PolIII' associates with the gamma complex (composed of gamma, delta, delta', psi and chi chains) and with the beta chain to form the complete DNA polymerase III complex.</text>
</comment>
<dbReference type="PANTHER" id="PTHR30231">
    <property type="entry name" value="DNA POLYMERASE III SUBUNIT EPSILON"/>
    <property type="match status" value="1"/>
</dbReference>
<dbReference type="eggNOG" id="COG2176">
    <property type="taxonomic scope" value="Bacteria"/>
</dbReference>
<dbReference type="OrthoDB" id="5497329at2"/>
<dbReference type="Gene3D" id="3.30.420.10">
    <property type="entry name" value="Ribonuclease H-like superfamily/Ribonuclease H"/>
    <property type="match status" value="1"/>
</dbReference>
<comment type="catalytic activity">
    <reaction evidence="4">
        <text>DNA(n) + a 2'-deoxyribonucleoside 5'-triphosphate = DNA(n+1) + diphosphate</text>
        <dbReference type="Rhea" id="RHEA:22508"/>
        <dbReference type="Rhea" id="RHEA-COMP:17339"/>
        <dbReference type="Rhea" id="RHEA-COMP:17340"/>
        <dbReference type="ChEBI" id="CHEBI:33019"/>
        <dbReference type="ChEBI" id="CHEBI:61560"/>
        <dbReference type="ChEBI" id="CHEBI:173112"/>
        <dbReference type="EC" id="2.7.7.7"/>
    </reaction>
</comment>
<accession>Q0JYK3</accession>
<evidence type="ECO:0000256" key="2">
    <source>
        <dbReference type="ARBA" id="ARBA00025483"/>
    </source>
</evidence>